<feature type="coiled-coil region" evidence="1">
    <location>
        <begin position="10"/>
        <end position="67"/>
    </location>
</feature>
<protein>
    <submittedName>
        <fullName evidence="3">Uncharacterized protein</fullName>
    </submittedName>
</protein>
<comment type="caution">
    <text evidence="3">The sequence shown here is derived from an EMBL/GenBank/DDBJ whole genome shotgun (WGS) entry which is preliminary data.</text>
</comment>
<proteinExistence type="predicted"/>
<evidence type="ECO:0000313" key="4">
    <source>
        <dbReference type="Proteomes" id="UP001438707"/>
    </source>
</evidence>
<name>A0AAW1QKR0_9CHLO</name>
<evidence type="ECO:0000313" key="3">
    <source>
        <dbReference type="EMBL" id="KAK9821691.1"/>
    </source>
</evidence>
<feature type="region of interest" description="Disordered" evidence="2">
    <location>
        <begin position="451"/>
        <end position="472"/>
    </location>
</feature>
<feature type="region of interest" description="Disordered" evidence="2">
    <location>
        <begin position="490"/>
        <end position="518"/>
    </location>
</feature>
<keyword evidence="1" id="KW-0175">Coiled coil</keyword>
<organism evidence="3 4">
    <name type="scientific">Apatococcus lobatus</name>
    <dbReference type="NCBI Taxonomy" id="904363"/>
    <lineage>
        <taxon>Eukaryota</taxon>
        <taxon>Viridiplantae</taxon>
        <taxon>Chlorophyta</taxon>
        <taxon>core chlorophytes</taxon>
        <taxon>Trebouxiophyceae</taxon>
        <taxon>Chlorellales</taxon>
        <taxon>Chlorellaceae</taxon>
        <taxon>Apatococcus</taxon>
    </lineage>
</organism>
<feature type="region of interest" description="Disordered" evidence="2">
    <location>
        <begin position="933"/>
        <end position="955"/>
    </location>
</feature>
<keyword evidence="4" id="KW-1185">Reference proteome</keyword>
<dbReference type="EMBL" id="JALJOS010000036">
    <property type="protein sequence ID" value="KAK9821691.1"/>
    <property type="molecule type" value="Genomic_DNA"/>
</dbReference>
<evidence type="ECO:0000256" key="2">
    <source>
        <dbReference type="SAM" id="MobiDB-lite"/>
    </source>
</evidence>
<sequence>MDYRDLAEVLSTLRAQAVQFEQAHEAEQAQQHDLWQANLKPQLKDIITQLTNERSAAKADLTRAEADVAANEKALNRQSSGSLTFGGKFRPGTAGSAKLQQLSTEQLRSDRDRVMESVSTLDRQLGGVRAQLQRQQRPDERAMYEDQHMMLQETRRTLAREADEMGSELDARMRSDKLAKDKELAKKTGWARLGHLQEQLNLSEARLDGAKQQLYFPHIKGYTFSFGSNGIYVGGKDLVLSELAGGFQVSGGPTQSLKGNRKVAKLTFTLGGVPSVPRQEGVSGPRGTGAPGMTSSSQHPAAQHRSMSTVPSIPEGRGVMPGMPGPQSAAPPAAMGTSSGVLTPGRRQSEEGSRPGMPSGQQVLPSPGGLSAVDAPQSRRTKGKAMAMKFLNKIGTKEKFTRSDEDAESASGLRSTLKSVGSGASEGLSKGVGMASRLMGNRRNADVGNGLAHMNHQGSLGADQDLGEAGIDGGPGAMDVQHDMEEAMADQNGIPGGWDGSEAGASESRDDADSGSGAGGHTGVFAVVRCSGVGLVGERGTGVPNASIAEISIEMDFSMSISLEYAEVTGWQCPAKPKFTIKHLNRVVKGNSVPVPKTLLKFMLTAVVPRILQRTIMTSLPPEVGRVLLEAGKGFHIAGEFGAVGPTLSSLDAHLEFTGQQPAAKGSDPTTNAKHAAAAQEARRKLGVTLEQANVLAELMGGGQPLLSSQRPCSLAELMSFRMRHGSIRPLWDQLCGVWDSAARALATYRGCPDPINFPALMDGGVAELMRKPTRIRFVCMQCEIACNVDAVFSGARDYLERCTREAHAKDPILRQKVDRIIVQPNFPLDEQLHILETWYSWILGHLKLFKAKFQGARGTLLGAADARIFSVGIEDVRYEGPLRLQIPIPLQGFEGDGAFSVEIPLPNPHQQDTMKQLFEGLQSALNTPISLDRPSVGAQPHSAGGGQDGSTTMSPAEWFGTYASTVSADMPASLGKVIVSSARVRLRLDPGKVAELLQGMSAESMGSQFASGAANVLRCLGDLGNLSFTPLPPGEGEEGQYQVAIETGEASNLSGSLAGLGFRSSEGVSPGRVLRVIHAVVRTVFLALGTKKAELAHADEVIEKIYEHIVREALDVTYTLKGTSAVEDGSLFCHINGVMEEGSDAWPVMATNDIDLAAMLVLLRPEPVVL</sequence>
<dbReference type="AlphaFoldDB" id="A0AAW1QKR0"/>
<accession>A0AAW1QKR0</accession>
<feature type="region of interest" description="Disordered" evidence="2">
    <location>
        <begin position="271"/>
        <end position="383"/>
    </location>
</feature>
<gene>
    <name evidence="3" type="ORF">WJX74_008634</name>
</gene>
<feature type="compositionally biased region" description="Polar residues" evidence="2">
    <location>
        <begin position="293"/>
        <end position="311"/>
    </location>
</feature>
<dbReference type="Proteomes" id="UP001438707">
    <property type="component" value="Unassembled WGS sequence"/>
</dbReference>
<reference evidence="3 4" key="1">
    <citation type="journal article" date="2024" name="Nat. Commun.">
        <title>Phylogenomics reveals the evolutionary origins of lichenization in chlorophyte algae.</title>
        <authorList>
            <person name="Puginier C."/>
            <person name="Libourel C."/>
            <person name="Otte J."/>
            <person name="Skaloud P."/>
            <person name="Haon M."/>
            <person name="Grisel S."/>
            <person name="Petersen M."/>
            <person name="Berrin J.G."/>
            <person name="Delaux P.M."/>
            <person name="Dal Grande F."/>
            <person name="Keller J."/>
        </authorList>
    </citation>
    <scope>NUCLEOTIDE SEQUENCE [LARGE SCALE GENOMIC DNA]</scope>
    <source>
        <strain evidence="3 4">SAG 2145</strain>
    </source>
</reference>
<evidence type="ECO:0000256" key="1">
    <source>
        <dbReference type="SAM" id="Coils"/>
    </source>
</evidence>
<feature type="region of interest" description="Disordered" evidence="2">
    <location>
        <begin position="400"/>
        <end position="430"/>
    </location>
</feature>